<evidence type="ECO:0000313" key="2">
    <source>
        <dbReference type="EMBL" id="CAJ0742634.1"/>
    </source>
</evidence>
<feature type="domain" description="HTH arsR-type" evidence="1">
    <location>
        <begin position="17"/>
        <end position="131"/>
    </location>
</feature>
<dbReference type="SMART" id="SM00418">
    <property type="entry name" value="HTH_ARSR"/>
    <property type="match status" value="1"/>
</dbReference>
<dbReference type="NCBIfam" id="NF033788">
    <property type="entry name" value="HTH_metalloreg"/>
    <property type="match status" value="1"/>
</dbReference>
<dbReference type="Proteomes" id="UP001189225">
    <property type="component" value="Unassembled WGS sequence"/>
</dbReference>
<name>A0AB72X2G6_9RALS</name>
<dbReference type="InterPro" id="IPR001845">
    <property type="entry name" value="HTH_ArsR_DNA-bd_dom"/>
</dbReference>
<proteinExistence type="predicted"/>
<dbReference type="PRINTS" id="PR00778">
    <property type="entry name" value="HTHARSR"/>
</dbReference>
<dbReference type="InterPro" id="IPR036388">
    <property type="entry name" value="WH-like_DNA-bd_sf"/>
</dbReference>
<comment type="caution">
    <text evidence="2">The sequence shown here is derived from an EMBL/GenBank/DDBJ whole genome shotgun (WGS) entry which is preliminary data.</text>
</comment>
<dbReference type="Gene3D" id="1.10.10.10">
    <property type="entry name" value="Winged helix-like DNA-binding domain superfamily/Winged helix DNA-binding domain"/>
    <property type="match status" value="1"/>
</dbReference>
<gene>
    <name evidence="2" type="ORF">R16034_03239</name>
</gene>
<dbReference type="PANTHER" id="PTHR38600">
    <property type="entry name" value="TRANSCRIPTIONAL REGULATORY PROTEIN"/>
    <property type="match status" value="1"/>
</dbReference>
<dbReference type="PANTHER" id="PTHR38600:SF2">
    <property type="entry name" value="SLL0088 PROTEIN"/>
    <property type="match status" value="1"/>
</dbReference>
<evidence type="ECO:0000259" key="1">
    <source>
        <dbReference type="PROSITE" id="PS50987"/>
    </source>
</evidence>
<dbReference type="EMBL" id="CATWHI010000004">
    <property type="protein sequence ID" value="CAJ0742634.1"/>
    <property type="molecule type" value="Genomic_DNA"/>
</dbReference>
<evidence type="ECO:0000313" key="3">
    <source>
        <dbReference type="Proteomes" id="UP001189225"/>
    </source>
</evidence>
<dbReference type="InterPro" id="IPR036390">
    <property type="entry name" value="WH_DNA-bd_sf"/>
</dbReference>
<protein>
    <recommendedName>
        <fullName evidence="1">HTH arsR-type domain-containing protein</fullName>
    </recommendedName>
</protein>
<dbReference type="InterPro" id="IPR011991">
    <property type="entry name" value="ArsR-like_HTH"/>
</dbReference>
<accession>A0AB72X2G6</accession>
<organism evidence="2 3">
    <name type="scientific">Ralstonia edaphi</name>
    <dbReference type="NCBI Taxonomy" id="3058599"/>
    <lineage>
        <taxon>Bacteria</taxon>
        <taxon>Pseudomonadati</taxon>
        <taxon>Pseudomonadota</taxon>
        <taxon>Betaproteobacteria</taxon>
        <taxon>Burkholderiales</taxon>
        <taxon>Burkholderiaceae</taxon>
        <taxon>Ralstonia</taxon>
    </lineage>
</organism>
<dbReference type="SUPFAM" id="SSF46785">
    <property type="entry name" value="Winged helix' DNA-binding domain"/>
    <property type="match status" value="1"/>
</dbReference>
<dbReference type="CDD" id="cd00090">
    <property type="entry name" value="HTH_ARSR"/>
    <property type="match status" value="1"/>
</dbReference>
<dbReference type="Pfam" id="PF12840">
    <property type="entry name" value="HTH_20"/>
    <property type="match status" value="1"/>
</dbReference>
<dbReference type="AlphaFoldDB" id="A0AB72X2G6"/>
<keyword evidence="3" id="KW-1185">Reference proteome</keyword>
<reference evidence="2 3" key="1">
    <citation type="submission" date="2023-07" db="EMBL/GenBank/DDBJ databases">
        <authorList>
            <person name="Peeters C."/>
        </authorList>
    </citation>
    <scope>NUCLEOTIDE SEQUENCE [LARGE SCALE GENOMIC DNA]</scope>
    <source>
        <strain evidence="2 3">R-16034</strain>
    </source>
</reference>
<dbReference type="PROSITE" id="PS50987">
    <property type="entry name" value="HTH_ARSR_2"/>
    <property type="match status" value="1"/>
</dbReference>
<sequence length="131" mass="14900">MLKLSLQHRRFTYIVSHMDNNQNALDAVFHALADPTRRAVIHRLGSGPATVSELAEPFAMALPSFMKHMRVLEGVGLVRSEKTGRIRTCTLERKTLAAAERWFEQQHAIWASRYSNLDNLLEKLQGEDNEA</sequence>
<dbReference type="GO" id="GO:0003700">
    <property type="term" value="F:DNA-binding transcription factor activity"/>
    <property type="evidence" value="ECO:0007669"/>
    <property type="project" value="InterPro"/>
</dbReference>